<dbReference type="CDD" id="cd03257">
    <property type="entry name" value="ABC_NikE_OppD_transporters"/>
    <property type="match status" value="2"/>
</dbReference>
<dbReference type="SMART" id="SM00382">
    <property type="entry name" value="AAA"/>
    <property type="match status" value="2"/>
</dbReference>
<dbReference type="InterPro" id="IPR003439">
    <property type="entry name" value="ABC_transporter-like_ATP-bd"/>
</dbReference>
<feature type="domain" description="ABC transporter" evidence="10">
    <location>
        <begin position="16"/>
        <end position="267"/>
    </location>
</feature>
<name>A0A7K3TJI9_9BIFI</name>
<evidence type="ECO:0000256" key="2">
    <source>
        <dbReference type="ARBA" id="ARBA00005417"/>
    </source>
</evidence>
<keyword evidence="12" id="KW-1185">Reference proteome</keyword>
<dbReference type="PROSITE" id="PS50893">
    <property type="entry name" value="ABC_TRANSPORTER_2"/>
    <property type="match status" value="2"/>
</dbReference>
<dbReference type="GO" id="GO:0016887">
    <property type="term" value="F:ATP hydrolysis activity"/>
    <property type="evidence" value="ECO:0007669"/>
    <property type="project" value="InterPro"/>
</dbReference>
<evidence type="ECO:0000256" key="4">
    <source>
        <dbReference type="ARBA" id="ARBA00022475"/>
    </source>
</evidence>
<comment type="similarity">
    <text evidence="2">Belongs to the ABC transporter superfamily.</text>
</comment>
<keyword evidence="5" id="KW-0997">Cell inner membrane</keyword>
<protein>
    <submittedName>
        <fullName evidence="11">Dipeptide ABC transporter ATP-binding protein</fullName>
    </submittedName>
</protein>
<dbReference type="InterPro" id="IPR017871">
    <property type="entry name" value="ABC_transporter-like_CS"/>
</dbReference>
<dbReference type="PROSITE" id="PS00211">
    <property type="entry name" value="ABC_TRANSPORTER_1"/>
    <property type="match status" value="2"/>
</dbReference>
<dbReference type="NCBIfam" id="NF007739">
    <property type="entry name" value="PRK10419.1"/>
    <property type="match status" value="2"/>
</dbReference>
<dbReference type="GO" id="GO:0005524">
    <property type="term" value="F:ATP binding"/>
    <property type="evidence" value="ECO:0007669"/>
    <property type="project" value="UniProtKB-KW"/>
</dbReference>
<evidence type="ECO:0000256" key="3">
    <source>
        <dbReference type="ARBA" id="ARBA00022448"/>
    </source>
</evidence>
<keyword evidence="7 11" id="KW-0067">ATP-binding</keyword>
<reference evidence="11 12" key="1">
    <citation type="submission" date="2019-10" db="EMBL/GenBank/DDBJ databases">
        <title>Bifidobacterium from non-human primates.</title>
        <authorList>
            <person name="Modesto M."/>
        </authorList>
    </citation>
    <scope>NUCLEOTIDE SEQUENCE [LARGE SCALE GENOMIC DNA]</scope>
    <source>
        <strain evidence="11 12">TREC</strain>
    </source>
</reference>
<dbReference type="AlphaFoldDB" id="A0A7K3TJI9"/>
<keyword evidence="8" id="KW-1278">Translocase</keyword>
<dbReference type="InterPro" id="IPR050388">
    <property type="entry name" value="ABC_Ni/Peptide_Import"/>
</dbReference>
<evidence type="ECO:0000256" key="1">
    <source>
        <dbReference type="ARBA" id="ARBA00004202"/>
    </source>
</evidence>
<evidence type="ECO:0000259" key="10">
    <source>
        <dbReference type="PROSITE" id="PS50893"/>
    </source>
</evidence>
<dbReference type="FunFam" id="3.40.50.300:FF:000016">
    <property type="entry name" value="Oligopeptide ABC transporter ATP-binding component"/>
    <property type="match status" value="2"/>
</dbReference>
<comment type="caution">
    <text evidence="11">The sequence shown here is derived from an EMBL/GenBank/DDBJ whole genome shotgun (WGS) entry which is preliminary data.</text>
</comment>
<dbReference type="PANTHER" id="PTHR43297:SF14">
    <property type="entry name" value="ATPASE AAA-TYPE CORE DOMAIN-CONTAINING PROTEIN"/>
    <property type="match status" value="1"/>
</dbReference>
<dbReference type="PANTHER" id="PTHR43297">
    <property type="entry name" value="OLIGOPEPTIDE TRANSPORT ATP-BINDING PROTEIN APPD"/>
    <property type="match status" value="1"/>
</dbReference>
<dbReference type="InterPro" id="IPR013563">
    <property type="entry name" value="Oligopep_ABC_C"/>
</dbReference>
<evidence type="ECO:0000256" key="9">
    <source>
        <dbReference type="ARBA" id="ARBA00023136"/>
    </source>
</evidence>
<dbReference type="EMBL" id="WHZY01000012">
    <property type="protein sequence ID" value="NEG78889.1"/>
    <property type="molecule type" value="Genomic_DNA"/>
</dbReference>
<evidence type="ECO:0000256" key="5">
    <source>
        <dbReference type="ARBA" id="ARBA00022519"/>
    </source>
</evidence>
<sequence>MTDETVNDNETNDVALSVRNLRTYFYPDDGTVKKAVDDVSFDVRRGRVCCLIGESGSGKSATAMSIINLVDRPGRVVGGSVTFDGTDLLKLDAKALRKVRGARIGMIFQEPMHSLDPVFTIGEQLIETIRAHADVTRDEAAKRSVEWLRRVDLPNPEAIMTAYPHELSGGMLQRAMIAIALCCGPKLLIADEPTTALDVTVQAQILRLLVRLKDEIGLSILLITHDLGVVAETADDVLVMYDGHIVERGPVEDIFDRPRHPYTKALLLTRPIIGRKLRRLPTLHEVMREVGDGEIAQPQDWSALTAETIEPADADGANGGGTGGVPADAEPILTVRHLKKYFERVHGFGKGEGNVKKAVDDVSFDVRRGETVGLVGESGSGKTTTGQTVLRLHAKTSGDVIFDGTDVFSLSSRKLAKLRTRMQYVFQDPYSALNPRLKVGFAIGEALLHHKMATKRDVMDKVVETLELCGMDSSCVNRYPHEFSGGQRQRIVIARAMALQPEFVVADEPVSALDVSIQAEIINLFSELQRKRNVSFLFISHDLSVVEHICSSILVMHNGRIVERGSVDDVFNHPQDDYTKSLLDSIPASNPRYRKIGR</sequence>
<dbReference type="SUPFAM" id="SSF52540">
    <property type="entry name" value="P-loop containing nucleoside triphosphate hydrolases"/>
    <property type="match status" value="2"/>
</dbReference>
<dbReference type="RefSeq" id="WP_152350614.1">
    <property type="nucleotide sequence ID" value="NZ_WBSN01000011.1"/>
</dbReference>
<evidence type="ECO:0000256" key="7">
    <source>
        <dbReference type="ARBA" id="ARBA00022840"/>
    </source>
</evidence>
<dbReference type="Proteomes" id="UP000469763">
    <property type="component" value="Unassembled WGS sequence"/>
</dbReference>
<evidence type="ECO:0000256" key="8">
    <source>
        <dbReference type="ARBA" id="ARBA00022967"/>
    </source>
</evidence>
<evidence type="ECO:0000256" key="6">
    <source>
        <dbReference type="ARBA" id="ARBA00022741"/>
    </source>
</evidence>
<keyword evidence="9" id="KW-0472">Membrane</keyword>
<dbReference type="Gene3D" id="3.40.50.300">
    <property type="entry name" value="P-loop containing nucleotide triphosphate hydrolases"/>
    <property type="match status" value="2"/>
</dbReference>
<gene>
    <name evidence="11" type="ORF">GFD22_07885</name>
</gene>
<proteinExistence type="inferred from homology"/>
<organism evidence="11 12">
    <name type="scientific">Bifidobacterium avesanii</name>
    <dbReference type="NCBI Taxonomy" id="1798157"/>
    <lineage>
        <taxon>Bacteria</taxon>
        <taxon>Bacillati</taxon>
        <taxon>Actinomycetota</taxon>
        <taxon>Actinomycetes</taxon>
        <taxon>Bifidobacteriales</taxon>
        <taxon>Bifidobacteriaceae</taxon>
        <taxon>Bifidobacterium</taxon>
    </lineage>
</organism>
<comment type="subcellular location">
    <subcellularLocation>
        <location evidence="1">Cell membrane</location>
        <topology evidence="1">Peripheral membrane protein</topology>
    </subcellularLocation>
</comment>
<dbReference type="GO" id="GO:0005886">
    <property type="term" value="C:plasma membrane"/>
    <property type="evidence" value="ECO:0007669"/>
    <property type="project" value="UniProtKB-SubCell"/>
</dbReference>
<evidence type="ECO:0000313" key="11">
    <source>
        <dbReference type="EMBL" id="NEG78889.1"/>
    </source>
</evidence>
<dbReference type="NCBIfam" id="NF008453">
    <property type="entry name" value="PRK11308.1"/>
    <property type="match status" value="2"/>
</dbReference>
<dbReference type="InterPro" id="IPR003593">
    <property type="entry name" value="AAA+_ATPase"/>
</dbReference>
<dbReference type="GO" id="GO:0015833">
    <property type="term" value="P:peptide transport"/>
    <property type="evidence" value="ECO:0007669"/>
    <property type="project" value="InterPro"/>
</dbReference>
<keyword evidence="3" id="KW-0813">Transport</keyword>
<dbReference type="OrthoDB" id="4008250at2"/>
<feature type="domain" description="ABC transporter" evidence="10">
    <location>
        <begin position="333"/>
        <end position="583"/>
    </location>
</feature>
<dbReference type="Pfam" id="PF08352">
    <property type="entry name" value="oligo_HPY"/>
    <property type="match status" value="2"/>
</dbReference>
<dbReference type="Pfam" id="PF00005">
    <property type="entry name" value="ABC_tran"/>
    <property type="match status" value="2"/>
</dbReference>
<keyword evidence="4" id="KW-1003">Cell membrane</keyword>
<keyword evidence="6" id="KW-0547">Nucleotide-binding</keyword>
<dbReference type="InterPro" id="IPR027417">
    <property type="entry name" value="P-loop_NTPase"/>
</dbReference>
<accession>A0A7K3TJI9</accession>
<evidence type="ECO:0000313" key="12">
    <source>
        <dbReference type="Proteomes" id="UP000469763"/>
    </source>
</evidence>